<dbReference type="GO" id="GO:0061945">
    <property type="term" value="P:regulation of protein K48-linked ubiquitination"/>
    <property type="evidence" value="ECO:0007669"/>
    <property type="project" value="Ensembl"/>
</dbReference>
<keyword evidence="2" id="KW-0472">Membrane</keyword>
<dbReference type="Ensembl" id="ENSNVIT00000016828.1">
    <property type="protein sequence ID" value="ENSNVIP00000014412.1"/>
    <property type="gene ID" value="ENSNVIG00000011116.1"/>
</dbReference>
<keyword evidence="2" id="KW-0812">Transmembrane</keyword>
<keyword evidence="4" id="KW-1185">Reference proteome</keyword>
<dbReference type="GeneTree" id="ENSGT00390000005563"/>
<name>A0A8C7AV03_NEOVI</name>
<protein>
    <submittedName>
        <fullName evidence="3">Transcription factor 25</fullName>
    </submittedName>
</protein>
<evidence type="ECO:0000256" key="2">
    <source>
        <dbReference type="SAM" id="Phobius"/>
    </source>
</evidence>
<dbReference type="AlphaFoldDB" id="A0A8C7AV03"/>
<feature type="region of interest" description="Disordered" evidence="1">
    <location>
        <begin position="156"/>
        <end position="184"/>
    </location>
</feature>
<feature type="transmembrane region" description="Helical" evidence="2">
    <location>
        <begin position="58"/>
        <end position="80"/>
    </location>
</feature>
<dbReference type="GO" id="GO:1990112">
    <property type="term" value="C:RQC complex"/>
    <property type="evidence" value="ECO:0007669"/>
    <property type="project" value="Ensembl"/>
</dbReference>
<dbReference type="PANTHER" id="PTHR22684:SF0">
    <property type="entry name" value="RIBOSOME QUALITY CONTROL COMPLEX SUBUNIT TCF25"/>
    <property type="match status" value="1"/>
</dbReference>
<dbReference type="InterPro" id="IPR006994">
    <property type="entry name" value="TCF25/Rqc1"/>
</dbReference>
<organism evidence="3 4">
    <name type="scientific">Neovison vison</name>
    <name type="common">American mink</name>
    <name type="synonym">Mustela vison</name>
    <dbReference type="NCBI Taxonomy" id="452646"/>
    <lineage>
        <taxon>Eukaryota</taxon>
        <taxon>Metazoa</taxon>
        <taxon>Chordata</taxon>
        <taxon>Craniata</taxon>
        <taxon>Vertebrata</taxon>
        <taxon>Euteleostomi</taxon>
        <taxon>Mammalia</taxon>
        <taxon>Eutheria</taxon>
        <taxon>Laurasiatheria</taxon>
        <taxon>Carnivora</taxon>
        <taxon>Caniformia</taxon>
        <taxon>Musteloidea</taxon>
        <taxon>Mustelidae</taxon>
        <taxon>Mustelinae</taxon>
        <taxon>Neogale</taxon>
    </lineage>
</organism>
<proteinExistence type="predicted"/>
<reference evidence="3" key="1">
    <citation type="submission" date="2025-08" db="UniProtKB">
        <authorList>
            <consortium name="Ensembl"/>
        </authorList>
    </citation>
    <scope>IDENTIFICATION</scope>
</reference>
<keyword evidence="2" id="KW-1133">Transmembrane helix</keyword>
<evidence type="ECO:0000313" key="3">
    <source>
        <dbReference type="Ensembl" id="ENSNVIP00000014412.1"/>
    </source>
</evidence>
<accession>A0A8C7AV03</accession>
<evidence type="ECO:0000256" key="1">
    <source>
        <dbReference type="SAM" id="MobiDB-lite"/>
    </source>
</evidence>
<dbReference type="Pfam" id="PF04910">
    <property type="entry name" value="Tcf25"/>
    <property type="match status" value="1"/>
</dbReference>
<dbReference type="Proteomes" id="UP000694425">
    <property type="component" value="Unplaced"/>
</dbReference>
<sequence length="770" mass="86058">MGRHHTHSGLSFLALAAAPQFPWDPREDLQEALKGGTYRVPSTRFPSTRHAFTLGEGLLVLGSLCVLWDCVAAALVWWAGLWGCKALRTCDPGSCRSVAVVRGTGEGVLGGLLLVCAASDGQVQPERADSWVAWTPARARDGGGLDTARREAAWWRHQRDSGRGTKSMGGGVQGDVQGPPSPGQLRVVGRVVGKMKDESRGQMGGWFGPCESLEVPCPSSACCFSCQILAFYCLFPLTKIPSPGRLCLRPAGSEESRLPAVFDVRVAVLPAEFYVTVQNAQTCKRTTFHFSLYFGARAVLGEQRPRQRQRVYPKCTWLTTPKSTWPRYTKPGLSMRLLESKKGLSSFAFEHSEEYQQTQHKFLAAVESMEPNNIVVLLQTSPYHVDSLLQLSDACRFQEDQEMARDLVERALYSMECAFHPLFSLTSGTCRLDYRRPENRSFYLALYKQMSFLEKRGCPRTALEFCKLILSLEPDEDPLCMLLLIDHLALRARNYEYLIRLFQEWEAHRNLSQLPNFAFSVPLAYFLLSQQADLPEQELSSAREQASVLIRQALTMFPGVLLPLLEYCSVRPDASVATHRFFGPEAEISQPPALSQLVSLYLGRSHFLWKEPATVSWLEENVREVLQAVDSGDPAVGACESRRKVLYQRAPRNIHRHVVLSEVKEAVAALPPDVTTQSVMGFDPLPPLDTIYSYVRPESHGNTIALFFRSLLPNYTMEGERLEDGGAGGPNHNQGLNRLMLAVRDMMANFHFHDVEAAREDNPEGDGEWD</sequence>
<dbReference type="GO" id="GO:0005634">
    <property type="term" value="C:nucleus"/>
    <property type="evidence" value="ECO:0007669"/>
    <property type="project" value="Ensembl"/>
</dbReference>
<evidence type="ECO:0000313" key="4">
    <source>
        <dbReference type="Proteomes" id="UP000694425"/>
    </source>
</evidence>
<dbReference type="GO" id="GO:0072344">
    <property type="term" value="P:rescue of stalled ribosome"/>
    <property type="evidence" value="ECO:0007669"/>
    <property type="project" value="Ensembl"/>
</dbReference>
<dbReference type="PANTHER" id="PTHR22684">
    <property type="entry name" value="NULP1-RELATED"/>
    <property type="match status" value="1"/>
</dbReference>
<reference evidence="3" key="2">
    <citation type="submission" date="2025-09" db="UniProtKB">
        <authorList>
            <consortium name="Ensembl"/>
        </authorList>
    </citation>
    <scope>IDENTIFICATION</scope>
</reference>